<dbReference type="Pfam" id="PF13578">
    <property type="entry name" value="Methyltransf_24"/>
    <property type="match status" value="1"/>
</dbReference>
<organism evidence="1">
    <name type="scientific">viral metagenome</name>
    <dbReference type="NCBI Taxonomy" id="1070528"/>
    <lineage>
        <taxon>unclassified sequences</taxon>
        <taxon>metagenomes</taxon>
        <taxon>organismal metagenomes</taxon>
    </lineage>
</organism>
<dbReference type="Gene3D" id="3.40.50.150">
    <property type="entry name" value="Vaccinia Virus protein VP39"/>
    <property type="match status" value="2"/>
</dbReference>
<proteinExistence type="predicted"/>
<sequence>MDLCSLAKQYRVDKCPEVALHSYTPAYHNILNNRRDMIKLVLEIGIGNMSIMSPLVGSSYKPGASLRMWRDYFPNAQILGCDILESVLFEEERIKTIYTDQSDPKSLQNLANYTKTFDKYVDLIVDDGSHVIEHIMLSFQILWERIRPGGLYIIEDIRARNLEYFKKAAEIFNFTDATLVYSHIGKNDWDAFVVFKKVKVYDTREEMLLACVPKGGVYAEIGVFEGEFSAFLLKSLEPSQLYLMDLFQGHCGSGNQDGNFFKMLDLNRSFQDLNKKYAEDKRVRIQRGNSRDLLSDLDDNSLDMIYIDGDHGYEGCKSDLELAYKKCKSGGWICGHDYEMNMAKAQTVYTFGVQRAVNEFCLKYKQTITAKGRDGCVSYAIHLLKLI</sequence>
<evidence type="ECO:0008006" key="2">
    <source>
        <dbReference type="Google" id="ProtNLM"/>
    </source>
</evidence>
<protein>
    <recommendedName>
        <fullName evidence="2">Methyltransferase</fullName>
    </recommendedName>
</protein>
<evidence type="ECO:0000313" key="1">
    <source>
        <dbReference type="EMBL" id="QHU12931.1"/>
    </source>
</evidence>
<dbReference type="EMBL" id="MN740811">
    <property type="protein sequence ID" value="QHU12931.1"/>
    <property type="molecule type" value="Genomic_DNA"/>
</dbReference>
<dbReference type="PANTHER" id="PTHR37909:SF1">
    <property type="entry name" value="S-ADENOSYL-L-METHIONINE-DEPENDENT METHYLTRANSFERASES SUPERFAMILY PROTEIN"/>
    <property type="match status" value="1"/>
</dbReference>
<dbReference type="PANTHER" id="PTHR37909">
    <property type="entry name" value="S-ADENOSYL-L-METHIONINE-DEPENDENT METHYLTRANSFERASES SUPERFAMILY PROTEIN"/>
    <property type="match status" value="1"/>
</dbReference>
<dbReference type="AlphaFoldDB" id="A0A6C0K6Z5"/>
<name>A0A6C0K6Z5_9ZZZZ</name>
<reference evidence="1" key="1">
    <citation type="journal article" date="2020" name="Nature">
        <title>Giant virus diversity and host interactions through global metagenomics.</title>
        <authorList>
            <person name="Schulz F."/>
            <person name="Roux S."/>
            <person name="Paez-Espino D."/>
            <person name="Jungbluth S."/>
            <person name="Walsh D.A."/>
            <person name="Denef V.J."/>
            <person name="McMahon K.D."/>
            <person name="Konstantinidis K.T."/>
            <person name="Eloe-Fadrosh E.A."/>
            <person name="Kyrpides N.C."/>
            <person name="Woyke T."/>
        </authorList>
    </citation>
    <scope>NUCLEOTIDE SEQUENCE</scope>
    <source>
        <strain evidence="1">GVMAG-S-1101172-89</strain>
    </source>
</reference>
<dbReference type="InterPro" id="IPR029063">
    <property type="entry name" value="SAM-dependent_MTases_sf"/>
</dbReference>
<dbReference type="SUPFAM" id="SSF53335">
    <property type="entry name" value="S-adenosyl-L-methionine-dependent methyltransferases"/>
    <property type="match status" value="2"/>
</dbReference>
<accession>A0A6C0K6Z5</accession>